<name>A0ABP6XSU2_9ACTN</name>
<evidence type="ECO:0008006" key="3">
    <source>
        <dbReference type="Google" id="ProtNLM"/>
    </source>
</evidence>
<evidence type="ECO:0000313" key="1">
    <source>
        <dbReference type="EMBL" id="GAA3570851.1"/>
    </source>
</evidence>
<gene>
    <name evidence="1" type="ORF">GCM10022197_29130</name>
</gene>
<keyword evidence="2" id="KW-1185">Reference proteome</keyword>
<dbReference type="EMBL" id="BAAAYR010000004">
    <property type="protein sequence ID" value="GAA3570851.1"/>
    <property type="molecule type" value="Genomic_DNA"/>
</dbReference>
<dbReference type="Proteomes" id="UP001500767">
    <property type="component" value="Unassembled WGS sequence"/>
</dbReference>
<dbReference type="RefSeq" id="WP_204913351.1">
    <property type="nucleotide sequence ID" value="NZ_BAAAYR010000004.1"/>
</dbReference>
<dbReference type="InterPro" id="IPR009282">
    <property type="entry name" value="DUF937"/>
</dbReference>
<comment type="caution">
    <text evidence="1">The sequence shown here is derived from an EMBL/GenBank/DDBJ whole genome shotgun (WGS) entry which is preliminary data.</text>
</comment>
<dbReference type="Pfam" id="PF06078">
    <property type="entry name" value="DUF937"/>
    <property type="match status" value="1"/>
</dbReference>
<organism evidence="1 2">
    <name type="scientific">Microlunatus spumicola</name>
    <dbReference type="NCBI Taxonomy" id="81499"/>
    <lineage>
        <taxon>Bacteria</taxon>
        <taxon>Bacillati</taxon>
        <taxon>Actinomycetota</taxon>
        <taxon>Actinomycetes</taxon>
        <taxon>Propionibacteriales</taxon>
        <taxon>Propionibacteriaceae</taxon>
        <taxon>Microlunatus</taxon>
    </lineage>
</organism>
<accession>A0ABP6XSU2</accession>
<sequence>MSAVDDIVAQLPMNALAGQVGSDEQSTEAAVRQVLPALLGGLHANAQDPAGAASLAGALGQHSPDLVQGGVDLGQVDQGEGSKIVSNIFGGQSDQVAQTLGGSLGGQTGLVQKLLPILAPIVLSYLTQRLGGQGQAAQQGGGLADVLGGLLGGQGQGAGAGGLGGLLGGLLGGGQAGSSSPGGLGDVLGGLLGGGRR</sequence>
<evidence type="ECO:0000313" key="2">
    <source>
        <dbReference type="Proteomes" id="UP001500767"/>
    </source>
</evidence>
<protein>
    <recommendedName>
        <fullName evidence="3">DUF937 domain-containing protein</fullName>
    </recommendedName>
</protein>
<proteinExistence type="predicted"/>
<reference evidence="2" key="1">
    <citation type="journal article" date="2019" name="Int. J. Syst. Evol. Microbiol.">
        <title>The Global Catalogue of Microorganisms (GCM) 10K type strain sequencing project: providing services to taxonomists for standard genome sequencing and annotation.</title>
        <authorList>
            <consortium name="The Broad Institute Genomics Platform"/>
            <consortium name="The Broad Institute Genome Sequencing Center for Infectious Disease"/>
            <person name="Wu L."/>
            <person name="Ma J."/>
        </authorList>
    </citation>
    <scope>NUCLEOTIDE SEQUENCE [LARGE SCALE GENOMIC DNA]</scope>
    <source>
        <strain evidence="2">JCM 16540</strain>
    </source>
</reference>